<keyword evidence="1" id="KW-0596">Phosphopantetheine</keyword>
<name>A0A318YMD5_ASPNB</name>
<keyword evidence="4" id="KW-0732">Signal</keyword>
<proteinExistence type="predicted"/>
<evidence type="ECO:0000256" key="3">
    <source>
        <dbReference type="SAM" id="MobiDB-lite"/>
    </source>
</evidence>
<feature type="compositionally biased region" description="Basic and acidic residues" evidence="3">
    <location>
        <begin position="33"/>
        <end position="54"/>
    </location>
</feature>
<dbReference type="GO" id="GO:0016874">
    <property type="term" value="F:ligase activity"/>
    <property type="evidence" value="ECO:0007669"/>
    <property type="project" value="UniProtKB-KW"/>
</dbReference>
<feature type="domain" description="Carrier" evidence="5">
    <location>
        <begin position="305"/>
        <end position="384"/>
    </location>
</feature>
<evidence type="ECO:0000259" key="5">
    <source>
        <dbReference type="PROSITE" id="PS50075"/>
    </source>
</evidence>
<dbReference type="GeneID" id="37130162"/>
<reference evidence="6" key="1">
    <citation type="submission" date="2016-12" db="EMBL/GenBank/DDBJ databases">
        <title>The genomes of Aspergillus section Nigri reveals drivers in fungal speciation.</title>
        <authorList>
            <consortium name="DOE Joint Genome Institute"/>
            <person name="Vesth T.C."/>
            <person name="Nybo J."/>
            <person name="Theobald S."/>
            <person name="Brandl J."/>
            <person name="Frisvad J.C."/>
            <person name="Nielsen K.F."/>
            <person name="Lyhne E.K."/>
            <person name="Kogle M.E."/>
            <person name="Kuo A."/>
            <person name="Riley R."/>
            <person name="Clum A."/>
            <person name="Nolan M."/>
            <person name="Lipzen A."/>
            <person name="Salamov A."/>
            <person name="Henrissat B."/>
            <person name="Wiebenga A."/>
            <person name="De Vries R.P."/>
            <person name="Grigoriev I.V."/>
            <person name="Mortensen U.H."/>
            <person name="Andersen M.R."/>
            <person name="Baker S.E."/>
        </authorList>
    </citation>
    <scope>NUCLEOTIDE SEQUENCE [LARGE SCALE GENOMIC DNA]</scope>
    <source>
        <strain evidence="6">CBS 115656</strain>
    </source>
</reference>
<evidence type="ECO:0000256" key="1">
    <source>
        <dbReference type="ARBA" id="ARBA00022450"/>
    </source>
</evidence>
<feature type="region of interest" description="Disordered" evidence="3">
    <location>
        <begin position="21"/>
        <end position="54"/>
    </location>
</feature>
<evidence type="ECO:0000256" key="4">
    <source>
        <dbReference type="SAM" id="SignalP"/>
    </source>
</evidence>
<dbReference type="EMBL" id="KZ821456">
    <property type="protein sequence ID" value="PYH35549.1"/>
    <property type="molecule type" value="Genomic_DNA"/>
</dbReference>
<evidence type="ECO:0000256" key="2">
    <source>
        <dbReference type="ARBA" id="ARBA00022553"/>
    </source>
</evidence>
<dbReference type="PROSITE" id="PS50075">
    <property type="entry name" value="CARRIER"/>
    <property type="match status" value="1"/>
</dbReference>
<dbReference type="InterPro" id="IPR009081">
    <property type="entry name" value="PP-bd_ACP"/>
</dbReference>
<keyword evidence="2" id="KW-0597">Phosphoprotein</keyword>
<dbReference type="SMART" id="SM00822">
    <property type="entry name" value="PKS_KR"/>
    <property type="match status" value="1"/>
</dbReference>
<feature type="signal peptide" evidence="4">
    <location>
        <begin position="1"/>
        <end position="18"/>
    </location>
</feature>
<protein>
    <submittedName>
        <fullName evidence="6">KR-domain-containing protein</fullName>
    </submittedName>
</protein>
<dbReference type="PANTHER" id="PTHR43775">
    <property type="entry name" value="FATTY ACID SYNTHASE"/>
    <property type="match status" value="1"/>
</dbReference>
<dbReference type="AlphaFoldDB" id="A0A318YMD5"/>
<feature type="chain" id="PRO_5016307601" evidence="4">
    <location>
        <begin position="19"/>
        <end position="413"/>
    </location>
</feature>
<dbReference type="InterPro" id="IPR050091">
    <property type="entry name" value="PKS_NRPS_Biosynth_Enz"/>
</dbReference>
<accession>A0A318YMD5</accession>
<dbReference type="InterPro" id="IPR013968">
    <property type="entry name" value="PKS_KR"/>
</dbReference>
<dbReference type="InterPro" id="IPR057326">
    <property type="entry name" value="KR_dom"/>
</dbReference>
<dbReference type="InterPro" id="IPR036291">
    <property type="entry name" value="NAD(P)-bd_dom_sf"/>
</dbReference>
<dbReference type="GO" id="GO:0006633">
    <property type="term" value="P:fatty acid biosynthetic process"/>
    <property type="evidence" value="ECO:0007669"/>
    <property type="project" value="TreeGrafter"/>
</dbReference>
<evidence type="ECO:0000313" key="6">
    <source>
        <dbReference type="EMBL" id="PYH35549.1"/>
    </source>
</evidence>
<dbReference type="SUPFAM" id="SSF51735">
    <property type="entry name" value="NAD(P)-binding Rossmann-fold domains"/>
    <property type="match status" value="1"/>
</dbReference>
<dbReference type="RefSeq" id="XP_025481027.1">
    <property type="nucleotide sequence ID" value="XM_025627706.1"/>
</dbReference>
<dbReference type="PANTHER" id="PTHR43775:SF37">
    <property type="entry name" value="SI:DKEY-61P9.11"/>
    <property type="match status" value="1"/>
</dbReference>
<dbReference type="Gene3D" id="3.40.50.720">
    <property type="entry name" value="NAD(P)-binding Rossmann-like Domain"/>
    <property type="match status" value="1"/>
</dbReference>
<gene>
    <name evidence="6" type="ORF">BO87DRAFT_434265</name>
</gene>
<dbReference type="GO" id="GO:0044550">
    <property type="term" value="P:secondary metabolite biosynthetic process"/>
    <property type="evidence" value="ECO:0007669"/>
    <property type="project" value="TreeGrafter"/>
</dbReference>
<dbReference type="Pfam" id="PF08659">
    <property type="entry name" value="KR"/>
    <property type="match status" value="1"/>
</dbReference>
<keyword evidence="7" id="KW-1185">Reference proteome</keyword>
<sequence>MKLLAVISAIVFAAVATAGTTHTNSQLGSGGGKRQDADKMEHGQDPNPADKDGLWIDPRWDVDRLLVELGCKHYQRNKHCKNAITICKSPLKGVLQMSLCLKDGVLAGMSYEDWQASMAPKVQGTWNLHEAVSREDLDFFVLFGSVVGLCGNAGQTNYAAANTFLKGFSRYRRQLGLPSSVLVLGAVGEVGLISRQPKLLQSMQAVGTWLLDEDEVLKGLEICILRSHDPIAADPGTQTSSSVIIGLGYTRPLSDASVRLLWHSQDARFAPYANVDASSEQRPGETSSNILRGLTLRADRDPSIMLTEESRSLIIQETVRLISSSLIGSQALDEGQKWEMPIDSLASLEIKSWVRRNMDLDVSVAEIAKSRTVGGWALMTADRLVAHYKAKLENPRSGMLYEGTAEIFSEVVD</sequence>
<evidence type="ECO:0000313" key="7">
    <source>
        <dbReference type="Proteomes" id="UP000247647"/>
    </source>
</evidence>
<dbReference type="GO" id="GO:0004312">
    <property type="term" value="F:fatty acid synthase activity"/>
    <property type="evidence" value="ECO:0007669"/>
    <property type="project" value="TreeGrafter"/>
</dbReference>
<dbReference type="OrthoDB" id="329835at2759"/>
<dbReference type="Proteomes" id="UP000247647">
    <property type="component" value="Unassembled WGS sequence"/>
</dbReference>
<organism evidence="6 7">
    <name type="scientific">Aspergillus neoniger (strain CBS 115656)</name>
    <dbReference type="NCBI Taxonomy" id="1448310"/>
    <lineage>
        <taxon>Eukaryota</taxon>
        <taxon>Fungi</taxon>
        <taxon>Dikarya</taxon>
        <taxon>Ascomycota</taxon>
        <taxon>Pezizomycotina</taxon>
        <taxon>Eurotiomycetes</taxon>
        <taxon>Eurotiomycetidae</taxon>
        <taxon>Eurotiales</taxon>
        <taxon>Aspergillaceae</taxon>
        <taxon>Aspergillus</taxon>
        <taxon>Aspergillus subgen. Circumdati</taxon>
    </lineage>
</organism>